<evidence type="ECO:0000313" key="2">
    <source>
        <dbReference type="Proteomes" id="UP000011064"/>
    </source>
</evidence>
<name>L8FS80_PSED2</name>
<gene>
    <name evidence="1" type="ORF">GMDG_08907</name>
</gene>
<dbReference type="Proteomes" id="UP000011064">
    <property type="component" value="Unassembled WGS sequence"/>
</dbReference>
<dbReference type="HOGENOM" id="CLU_1820442_0_0_1"/>
<reference evidence="2" key="1">
    <citation type="submission" date="2010-09" db="EMBL/GenBank/DDBJ databases">
        <title>The genome sequence of Geomyces destructans 20631-21.</title>
        <authorList>
            <consortium name="The Broad Institute Genome Sequencing Platform"/>
            <person name="Cuomo C.A."/>
            <person name="Blehert D.S."/>
            <person name="Lorch J.M."/>
            <person name="Young S.K."/>
            <person name="Zeng Q."/>
            <person name="Gargeya S."/>
            <person name="Fitzgerald M."/>
            <person name="Haas B."/>
            <person name="Abouelleil A."/>
            <person name="Alvarado L."/>
            <person name="Arachchi H.M."/>
            <person name="Berlin A."/>
            <person name="Brown A."/>
            <person name="Chapman S.B."/>
            <person name="Chen Z."/>
            <person name="Dunbar C."/>
            <person name="Freedman E."/>
            <person name="Gearin G."/>
            <person name="Gellesch M."/>
            <person name="Goldberg J."/>
            <person name="Griggs A."/>
            <person name="Gujja S."/>
            <person name="Heiman D."/>
            <person name="Howarth C."/>
            <person name="Larson L."/>
            <person name="Lui A."/>
            <person name="MacDonald P.J.P."/>
            <person name="Montmayeur A."/>
            <person name="Murphy C."/>
            <person name="Neiman D."/>
            <person name="Pearson M."/>
            <person name="Priest M."/>
            <person name="Roberts A."/>
            <person name="Saif S."/>
            <person name="Shea T."/>
            <person name="Shenoy N."/>
            <person name="Sisk P."/>
            <person name="Stolte C."/>
            <person name="Sykes S."/>
            <person name="Wortman J."/>
            <person name="Nusbaum C."/>
            <person name="Birren B."/>
        </authorList>
    </citation>
    <scope>NUCLEOTIDE SEQUENCE [LARGE SCALE GENOMIC DNA]</scope>
    <source>
        <strain evidence="2">ATCC MYA-4855 / 20631-21</strain>
    </source>
</reference>
<organism evidence="1 2">
    <name type="scientific">Pseudogymnoascus destructans (strain ATCC MYA-4855 / 20631-21)</name>
    <name type="common">Bat white-nose syndrome fungus</name>
    <name type="synonym">Geomyces destructans</name>
    <dbReference type="NCBI Taxonomy" id="658429"/>
    <lineage>
        <taxon>Eukaryota</taxon>
        <taxon>Fungi</taxon>
        <taxon>Dikarya</taxon>
        <taxon>Ascomycota</taxon>
        <taxon>Pezizomycotina</taxon>
        <taxon>Leotiomycetes</taxon>
        <taxon>Thelebolales</taxon>
        <taxon>Thelebolaceae</taxon>
        <taxon>Pseudogymnoascus</taxon>
    </lineage>
</organism>
<accession>L8FS80</accession>
<proteinExistence type="predicted"/>
<feature type="non-terminal residue" evidence="1">
    <location>
        <position position="142"/>
    </location>
</feature>
<evidence type="ECO:0000313" key="1">
    <source>
        <dbReference type="EMBL" id="ELR03424.1"/>
    </source>
</evidence>
<dbReference type="VEuPathDB" id="FungiDB:GMDG_08907"/>
<protein>
    <submittedName>
        <fullName evidence="1">Uncharacterized protein</fullName>
    </submittedName>
</protein>
<dbReference type="InParanoid" id="L8FS80"/>
<keyword evidence="2" id="KW-1185">Reference proteome</keyword>
<dbReference type="AlphaFoldDB" id="L8FS80"/>
<dbReference type="EMBL" id="GL574631">
    <property type="protein sequence ID" value="ELR03424.1"/>
    <property type="molecule type" value="Genomic_DNA"/>
</dbReference>
<sequence length="142" mass="15158">MDPYGNLTTGDELAGGRRISLISYLDPDVAMGCFDSAQGDGWPVVGVHRLSAGNPGCSTFQTGRLPAYPDGDFYILWTAESGTAVSMEGLPDGQLMCVPVTGGDDGDPPYYPVFKAQFVNGCWFYLWDSLGEQVVDISESGT</sequence>